<organism evidence="1 2">
    <name type="scientific">Neofusicoccum parvum</name>
    <dbReference type="NCBI Taxonomy" id="310453"/>
    <lineage>
        <taxon>Eukaryota</taxon>
        <taxon>Fungi</taxon>
        <taxon>Dikarya</taxon>
        <taxon>Ascomycota</taxon>
        <taxon>Pezizomycotina</taxon>
        <taxon>Dothideomycetes</taxon>
        <taxon>Dothideomycetes incertae sedis</taxon>
        <taxon>Botryosphaeriales</taxon>
        <taxon>Botryosphaeriaceae</taxon>
        <taxon>Neofusicoccum</taxon>
    </lineage>
</organism>
<comment type="caution">
    <text evidence="1">The sequence shown here is derived from an EMBL/GenBank/DDBJ whole genome shotgun (WGS) entry which is preliminary data.</text>
</comment>
<keyword evidence="2" id="KW-1185">Reference proteome</keyword>
<evidence type="ECO:0000313" key="2">
    <source>
        <dbReference type="Proteomes" id="UP001165186"/>
    </source>
</evidence>
<accession>A0ACB5S9P9</accession>
<name>A0ACB5S9P9_9PEZI</name>
<dbReference type="Proteomes" id="UP001165186">
    <property type="component" value="Unassembled WGS sequence"/>
</dbReference>
<protein>
    <submittedName>
        <fullName evidence="1">Uncharacterized protein</fullName>
    </submittedName>
</protein>
<sequence>MAGPSSTTFTLPTATGTQALHRCPACGFPFSSFYSAYHPILLPNCGCIYHASCLARFFALQLAFPPHHCLCPTCSIDGMVTHAFIHPAPDSTTDQIHLEATLHVELGVLILRVTFPPAPLPAQPEVEPFTPAPDLPEAAPDLPEPPAEQQVPDFGRLTFRPAPGSRGPQPAAATSFALPVHPARMEWDAERRGEE</sequence>
<dbReference type="EMBL" id="BSXG01000060">
    <property type="protein sequence ID" value="GME32025.1"/>
    <property type="molecule type" value="Genomic_DNA"/>
</dbReference>
<proteinExistence type="predicted"/>
<evidence type="ECO:0000313" key="1">
    <source>
        <dbReference type="EMBL" id="GME32025.1"/>
    </source>
</evidence>
<gene>
    <name evidence="1" type="primary">g7633</name>
    <name evidence="1" type="ORF">NpPPO83_00007633</name>
</gene>
<reference evidence="1" key="1">
    <citation type="submission" date="2024-09" db="EMBL/GenBank/DDBJ databases">
        <title>Draft Genome Sequences of Neofusicoccum parvum.</title>
        <authorList>
            <person name="Ashida A."/>
            <person name="Camagna M."/>
            <person name="Tanaka A."/>
            <person name="Takemoto D."/>
        </authorList>
    </citation>
    <scope>NUCLEOTIDE SEQUENCE</scope>
    <source>
        <strain evidence="1">PPO83</strain>
    </source>
</reference>